<evidence type="ECO:0000256" key="8">
    <source>
        <dbReference type="ARBA" id="ARBA00023014"/>
    </source>
</evidence>
<comment type="cofactor">
    <cofactor evidence="1">
        <name>FMN</name>
        <dbReference type="ChEBI" id="CHEBI:58210"/>
    </cofactor>
</comment>
<dbReference type="Gene3D" id="3.10.20.30">
    <property type="match status" value="1"/>
</dbReference>
<dbReference type="CDD" id="cd00207">
    <property type="entry name" value="fer2"/>
    <property type="match status" value="1"/>
</dbReference>
<dbReference type="EMBL" id="KZ107855">
    <property type="protein sequence ID" value="OSS44959.1"/>
    <property type="molecule type" value="Genomic_DNA"/>
</dbReference>
<organism evidence="12 13">
    <name type="scientific">Epicoccum nigrum</name>
    <name type="common">Soil fungus</name>
    <name type="synonym">Epicoccum purpurascens</name>
    <dbReference type="NCBI Taxonomy" id="105696"/>
    <lineage>
        <taxon>Eukaryota</taxon>
        <taxon>Fungi</taxon>
        <taxon>Dikarya</taxon>
        <taxon>Ascomycota</taxon>
        <taxon>Pezizomycotina</taxon>
        <taxon>Dothideomycetes</taxon>
        <taxon>Pleosporomycetidae</taxon>
        <taxon>Pleosporales</taxon>
        <taxon>Pleosporineae</taxon>
        <taxon>Didymellaceae</taxon>
        <taxon>Epicoccum</taxon>
    </lineage>
</organism>
<dbReference type="GO" id="GO:0016491">
    <property type="term" value="F:oxidoreductase activity"/>
    <property type="evidence" value="ECO:0007669"/>
    <property type="project" value="UniProtKB-KW"/>
</dbReference>
<dbReference type="PROSITE" id="PS00197">
    <property type="entry name" value="2FE2S_FER_1"/>
    <property type="match status" value="1"/>
</dbReference>
<keyword evidence="8" id="KW-0411">Iron-sulfur</keyword>
<keyword evidence="5" id="KW-0479">Metal-binding</keyword>
<dbReference type="PRINTS" id="PR00409">
    <property type="entry name" value="PHDIOXRDTASE"/>
</dbReference>
<dbReference type="Pfam" id="PF22290">
    <property type="entry name" value="DmmA-like_N"/>
    <property type="match status" value="1"/>
</dbReference>
<feature type="domain" description="MOSC" evidence="10">
    <location>
        <begin position="50"/>
        <end position="188"/>
    </location>
</feature>
<evidence type="ECO:0000313" key="13">
    <source>
        <dbReference type="Proteomes" id="UP000193240"/>
    </source>
</evidence>
<dbReference type="GO" id="GO:0030151">
    <property type="term" value="F:molybdenum ion binding"/>
    <property type="evidence" value="ECO:0007669"/>
    <property type="project" value="InterPro"/>
</dbReference>
<keyword evidence="4" id="KW-0001">2Fe-2S</keyword>
<dbReference type="OMA" id="QPRVTCY"/>
<dbReference type="InterPro" id="IPR012675">
    <property type="entry name" value="Beta-grasp_dom_sf"/>
</dbReference>
<dbReference type="STRING" id="105696.A0A1Y2LMX2"/>
<dbReference type="SUPFAM" id="SSF52343">
    <property type="entry name" value="Ferredoxin reductase-like, C-terminal NADP-linked domain"/>
    <property type="match status" value="1"/>
</dbReference>
<dbReference type="InterPro" id="IPR006058">
    <property type="entry name" value="2Fe2S_fd_BS"/>
</dbReference>
<evidence type="ECO:0000256" key="4">
    <source>
        <dbReference type="ARBA" id="ARBA00022714"/>
    </source>
</evidence>
<sequence>MTPIAVPTMLDIQDHVDLWQPCTTDVVLELRTGRMAKMAGLDIMSGINKKEREGGVFLSFLGLDADEHDPTFHGGVDKAVHAYCASHYPAWRDEFPSAAARFAPGAFGENLVFKHMNERNVCIGDVFAIGDGGAVLQVSLPRQPCFKLNHRFQLKNFAPNTYKLSRTGWYYRCLAEGIVKGGDSVVLKERPRPKWTIERVQEYLHRNVNDHAANEELAGVEELGVEARNAFQERVKKHKAKAEGGKKQGTVWRKYSIVEKKALTPRVTSFILKINTPLADSDELEEGTHATIRLPNGLVRSYSIVSGTKSSFELGIALDEHSRGGSRFLHESTSIGSSIEVSGFSDPMPIASAAAHHLFIVGGIGITAFLPIFETMHAIHFSFSVHWAVRSEADAPFRDRLAPFMHCVVLYDKEKGQRMDVPALLERRPWGTHVYVCGPDRLVDGVQGAVKSVGMEDDDVHYELFKVDASGDPFEVLVKNREGRVVQVECEESLLEALRRVFDGVESSCEVGNCGTCRITVVEGRVEHRGVGLPEGEKEEAMLSCVSRGVGRIVVEI</sequence>
<gene>
    <name evidence="12" type="ORF">B5807_09105</name>
</gene>
<dbReference type="GO" id="GO:0051537">
    <property type="term" value="F:2 iron, 2 sulfur cluster binding"/>
    <property type="evidence" value="ECO:0007669"/>
    <property type="project" value="UniProtKB-KW"/>
</dbReference>
<dbReference type="Pfam" id="PF03473">
    <property type="entry name" value="MOSC"/>
    <property type="match status" value="1"/>
</dbReference>
<evidence type="ECO:0000256" key="5">
    <source>
        <dbReference type="ARBA" id="ARBA00022723"/>
    </source>
</evidence>
<dbReference type="Pfam" id="PF03475">
    <property type="entry name" value="YiiM_3-alpha"/>
    <property type="match status" value="1"/>
</dbReference>
<dbReference type="InterPro" id="IPR054582">
    <property type="entry name" value="DmmA-like_N"/>
</dbReference>
<dbReference type="SUPFAM" id="SSF54292">
    <property type="entry name" value="2Fe-2S ferredoxin-like"/>
    <property type="match status" value="1"/>
</dbReference>
<dbReference type="InterPro" id="IPR036010">
    <property type="entry name" value="2Fe-2S_ferredoxin-like_sf"/>
</dbReference>
<dbReference type="InterPro" id="IPR017938">
    <property type="entry name" value="Riboflavin_synthase-like_b-brl"/>
</dbReference>
<dbReference type="InterPro" id="IPR005302">
    <property type="entry name" value="MoCF_Sase_C"/>
</dbReference>
<dbReference type="Pfam" id="PF00111">
    <property type="entry name" value="Fer2"/>
    <property type="match status" value="1"/>
</dbReference>
<evidence type="ECO:0000256" key="7">
    <source>
        <dbReference type="ARBA" id="ARBA00023004"/>
    </source>
</evidence>
<dbReference type="PROSITE" id="PS51085">
    <property type="entry name" value="2FE2S_FER_2"/>
    <property type="match status" value="1"/>
</dbReference>
<reference evidence="12 13" key="1">
    <citation type="journal article" date="2017" name="Genome Announc.">
        <title>Genome sequence of the saprophytic ascomycete Epicoccum nigrum ICMP 19927 strain isolated from New Zealand.</title>
        <authorList>
            <person name="Fokin M."/>
            <person name="Fleetwood D."/>
            <person name="Weir B.S."/>
            <person name="Villas-Boas S.G."/>
        </authorList>
    </citation>
    <scope>NUCLEOTIDE SEQUENCE [LARGE SCALE GENOMIC DNA]</scope>
    <source>
        <strain evidence="12 13">ICMP 19927</strain>
    </source>
</reference>
<dbReference type="InterPro" id="IPR011037">
    <property type="entry name" value="Pyrv_Knase-like_insert_dom_sf"/>
</dbReference>
<dbReference type="PROSITE" id="PS51384">
    <property type="entry name" value="FAD_FR"/>
    <property type="match status" value="1"/>
</dbReference>
<dbReference type="CDD" id="cd06185">
    <property type="entry name" value="PDR_like"/>
    <property type="match status" value="1"/>
</dbReference>
<evidence type="ECO:0000259" key="9">
    <source>
        <dbReference type="PROSITE" id="PS51085"/>
    </source>
</evidence>
<accession>A0A1Y2LMX2</accession>
<evidence type="ECO:0008006" key="14">
    <source>
        <dbReference type="Google" id="ProtNLM"/>
    </source>
</evidence>
<dbReference type="SUPFAM" id="SSF63380">
    <property type="entry name" value="Riboflavin synthase domain-like"/>
    <property type="match status" value="1"/>
</dbReference>
<dbReference type="AlphaFoldDB" id="A0A1Y2LMX2"/>
<dbReference type="SUPFAM" id="SSF50800">
    <property type="entry name" value="PK beta-barrel domain-like"/>
    <property type="match status" value="1"/>
</dbReference>
<evidence type="ECO:0000256" key="6">
    <source>
        <dbReference type="ARBA" id="ARBA00023002"/>
    </source>
</evidence>
<dbReference type="InterPro" id="IPR005163">
    <property type="entry name" value="Tri_helical_YiiM-like"/>
</dbReference>
<dbReference type="PROSITE" id="PS51340">
    <property type="entry name" value="MOSC"/>
    <property type="match status" value="1"/>
</dbReference>
<dbReference type="Gene3D" id="2.40.30.10">
    <property type="entry name" value="Translation factors"/>
    <property type="match status" value="1"/>
</dbReference>
<evidence type="ECO:0000313" key="12">
    <source>
        <dbReference type="EMBL" id="OSS44959.1"/>
    </source>
</evidence>
<evidence type="ECO:0000256" key="3">
    <source>
        <dbReference type="ARBA" id="ARBA00022643"/>
    </source>
</evidence>
<dbReference type="InterPro" id="IPR039261">
    <property type="entry name" value="FNR_nucleotide-bd"/>
</dbReference>
<dbReference type="InterPro" id="IPR052353">
    <property type="entry name" value="Benzoxazolinone_Detox_Enz"/>
</dbReference>
<evidence type="ECO:0000259" key="11">
    <source>
        <dbReference type="PROSITE" id="PS51384"/>
    </source>
</evidence>
<dbReference type="PANTHER" id="PTHR30212">
    <property type="entry name" value="PROTEIN YIIM"/>
    <property type="match status" value="1"/>
</dbReference>
<dbReference type="InterPro" id="IPR001041">
    <property type="entry name" value="2Fe-2S_ferredoxin-type"/>
</dbReference>
<keyword evidence="6" id="KW-0560">Oxidoreductase</keyword>
<feature type="domain" description="FAD-binding FR-type" evidence="11">
    <location>
        <begin position="250"/>
        <end position="351"/>
    </location>
</feature>
<dbReference type="GO" id="GO:0030170">
    <property type="term" value="F:pyridoxal phosphate binding"/>
    <property type="evidence" value="ECO:0007669"/>
    <property type="project" value="InterPro"/>
</dbReference>
<keyword evidence="13" id="KW-1185">Reference proteome</keyword>
<dbReference type="Gene3D" id="3.40.50.80">
    <property type="entry name" value="Nucleotide-binding domain of ferredoxin-NADP reductase (FNR) module"/>
    <property type="match status" value="1"/>
</dbReference>
<dbReference type="InParanoid" id="A0A1Y2LMX2"/>
<dbReference type="Proteomes" id="UP000193240">
    <property type="component" value="Unassembled WGS sequence"/>
</dbReference>
<keyword evidence="2" id="KW-0285">Flavoprotein</keyword>
<feature type="domain" description="2Fe-2S ferredoxin-type" evidence="9">
    <location>
        <begin position="474"/>
        <end position="557"/>
    </location>
</feature>
<dbReference type="PANTHER" id="PTHR30212:SF2">
    <property type="entry name" value="PROTEIN YIIM"/>
    <property type="match status" value="1"/>
</dbReference>
<evidence type="ECO:0000256" key="2">
    <source>
        <dbReference type="ARBA" id="ARBA00022630"/>
    </source>
</evidence>
<dbReference type="InterPro" id="IPR017927">
    <property type="entry name" value="FAD-bd_FR_type"/>
</dbReference>
<evidence type="ECO:0000256" key="1">
    <source>
        <dbReference type="ARBA" id="ARBA00001917"/>
    </source>
</evidence>
<proteinExistence type="predicted"/>
<name>A0A1Y2LMX2_EPING</name>
<evidence type="ECO:0000259" key="10">
    <source>
        <dbReference type="PROSITE" id="PS51340"/>
    </source>
</evidence>
<keyword evidence="7" id="KW-0408">Iron</keyword>
<keyword evidence="3" id="KW-0288">FMN</keyword>
<protein>
    <recommendedName>
        <fullName evidence="14">MOSC domain-containing protein</fullName>
    </recommendedName>
</protein>
<dbReference type="Gene3D" id="2.40.33.20">
    <property type="entry name" value="PK beta-barrel domain-like"/>
    <property type="match status" value="1"/>
</dbReference>